<dbReference type="Proteomes" id="UP000030758">
    <property type="component" value="Unassembled WGS sequence"/>
</dbReference>
<reference evidence="1" key="1">
    <citation type="journal article" date="2014" name="Nat. Genet.">
        <title>Genome and transcriptome of the porcine whipworm Trichuris suis.</title>
        <authorList>
            <person name="Jex A.R."/>
            <person name="Nejsum P."/>
            <person name="Schwarz E.M."/>
            <person name="Hu L."/>
            <person name="Young N.D."/>
            <person name="Hall R.S."/>
            <person name="Korhonen P.K."/>
            <person name="Liao S."/>
            <person name="Thamsborg S."/>
            <person name="Xia J."/>
            <person name="Xu P."/>
            <person name="Wang S."/>
            <person name="Scheerlinck J.P."/>
            <person name="Hofmann A."/>
            <person name="Sternberg P.W."/>
            <person name="Wang J."/>
            <person name="Gasser R.B."/>
        </authorList>
    </citation>
    <scope>NUCLEOTIDE SEQUENCE [LARGE SCALE GENOMIC DNA]</scope>
    <source>
        <strain evidence="1">DCEP-RM93F</strain>
    </source>
</reference>
<name>A0A085NHL3_9BILA</name>
<accession>A0A085NHL3</accession>
<dbReference type="EMBL" id="KL367499">
    <property type="protein sequence ID" value="KFD68959.1"/>
    <property type="molecule type" value="Genomic_DNA"/>
</dbReference>
<organism evidence="1">
    <name type="scientific">Trichuris suis</name>
    <name type="common">pig whipworm</name>
    <dbReference type="NCBI Taxonomy" id="68888"/>
    <lineage>
        <taxon>Eukaryota</taxon>
        <taxon>Metazoa</taxon>
        <taxon>Ecdysozoa</taxon>
        <taxon>Nematoda</taxon>
        <taxon>Enoplea</taxon>
        <taxon>Dorylaimia</taxon>
        <taxon>Trichinellida</taxon>
        <taxon>Trichuridae</taxon>
        <taxon>Trichuris</taxon>
    </lineage>
</organism>
<protein>
    <submittedName>
        <fullName evidence="1">Uncharacterized protein</fullName>
    </submittedName>
</protein>
<evidence type="ECO:0000313" key="1">
    <source>
        <dbReference type="EMBL" id="KFD68959.1"/>
    </source>
</evidence>
<sequence length="139" mass="15832">MLHSEIRIFSWKTENCQNGNRQERTDNLCRKRDELRFGLSDVLDKSSAQKSSLPTLPKAFRLMGPAHQMLTKRAKQTNKEVLVKTLKVQIKSNANHCRNGPIMLTHIPERLEDLQDLNQPAILIGNEKGESLISNQCIA</sequence>
<gene>
    <name evidence="1" type="ORF">M514_18762</name>
</gene>
<proteinExistence type="predicted"/>
<dbReference type="AlphaFoldDB" id="A0A085NHL3"/>